<evidence type="ECO:0000256" key="2">
    <source>
        <dbReference type="ARBA" id="ARBA00022553"/>
    </source>
</evidence>
<reference evidence="10" key="1">
    <citation type="journal article" date="2019" name="Int. J. Syst. Evol. Microbiol.">
        <title>The Global Catalogue of Microorganisms (GCM) 10K type strain sequencing project: providing services to taxonomists for standard genome sequencing and annotation.</title>
        <authorList>
            <consortium name="The Broad Institute Genomics Platform"/>
            <consortium name="The Broad Institute Genome Sequencing Center for Infectious Disease"/>
            <person name="Wu L."/>
            <person name="Ma J."/>
        </authorList>
    </citation>
    <scope>NUCLEOTIDE SEQUENCE [LARGE SCALE GENOMIC DNA]</scope>
    <source>
        <strain evidence="10">JCM 18401</strain>
    </source>
</reference>
<dbReference type="PANTHER" id="PTHR36118:SF1">
    <property type="entry name" value="ION-TRANSLOCATING OXIDOREDUCTASE COMPLEX SUBUNIT G"/>
    <property type="match status" value="1"/>
</dbReference>
<feature type="modified residue" description="FMN phosphoryl threonine" evidence="6">
    <location>
        <position position="176"/>
    </location>
</feature>
<organism evidence="9 10">
    <name type="scientific">Ferrimonas pelagia</name>
    <dbReference type="NCBI Taxonomy" id="1177826"/>
    <lineage>
        <taxon>Bacteria</taxon>
        <taxon>Pseudomonadati</taxon>
        <taxon>Pseudomonadota</taxon>
        <taxon>Gammaproteobacteria</taxon>
        <taxon>Alteromonadales</taxon>
        <taxon>Ferrimonadaceae</taxon>
        <taxon>Ferrimonas</taxon>
    </lineage>
</organism>
<gene>
    <name evidence="9" type="primary">rsxG</name>
    <name evidence="6" type="synonym">rnfG</name>
    <name evidence="9" type="ORF">GCM10023333_02770</name>
</gene>
<comment type="function">
    <text evidence="6">Part of a membrane-bound complex that couples electron transfer with translocation of ions across the membrane.</text>
</comment>
<evidence type="ECO:0000256" key="3">
    <source>
        <dbReference type="ARBA" id="ARBA00022630"/>
    </source>
</evidence>
<keyword evidence="2 6" id="KW-0597">Phosphoprotein</keyword>
<dbReference type="EC" id="7.-.-.-" evidence="6"/>
<comment type="subcellular location">
    <subcellularLocation>
        <location evidence="6">Cell inner membrane</location>
        <topology evidence="6">Single-pass membrane protein</topology>
    </subcellularLocation>
</comment>
<keyword evidence="6" id="KW-1003">Cell membrane</keyword>
<sequence length="214" mass="23471">MIASMKKNGLLLALFGFASAGLVSLTYEGTKDQIAEQQKRQLIANLQEILPADLYDNEPHNDCRLLTSEQYLGTSSPQQAFLASHSGEPVAIAIETTAPDGYNGDIHIIVGINWSGKLLGVRTLSHNETPGLGDLIDTRRSDWVHAFTGYRLESDKDKRFGVKRDGGDFDQFTGATITPRAYVGAVKNTLIYFNQNKDSLLLAPRCQGEIGDQQ</sequence>
<dbReference type="InterPro" id="IPR007329">
    <property type="entry name" value="FMN-bd"/>
</dbReference>
<keyword evidence="4 6" id="KW-0288">FMN</keyword>
<feature type="signal peptide" evidence="7">
    <location>
        <begin position="1"/>
        <end position="20"/>
    </location>
</feature>
<dbReference type="InterPro" id="IPR010209">
    <property type="entry name" value="Ion_transpt_RnfG/RsxG"/>
</dbReference>
<dbReference type="NCBIfam" id="NF002519">
    <property type="entry name" value="PRK01908.1"/>
    <property type="match status" value="1"/>
</dbReference>
<comment type="caution">
    <text evidence="9">The sequence shown here is derived from an EMBL/GenBank/DDBJ whole genome shotgun (WGS) entry which is preliminary data.</text>
</comment>
<keyword evidence="6" id="KW-1278">Translocase</keyword>
<feature type="domain" description="FMN-binding" evidence="8">
    <location>
        <begin position="101"/>
        <end position="193"/>
    </location>
</feature>
<evidence type="ECO:0000259" key="8">
    <source>
        <dbReference type="SMART" id="SM00900"/>
    </source>
</evidence>
<keyword evidence="6" id="KW-0472">Membrane</keyword>
<proteinExistence type="inferred from homology"/>
<evidence type="ECO:0000256" key="4">
    <source>
        <dbReference type="ARBA" id="ARBA00022643"/>
    </source>
</evidence>
<evidence type="ECO:0000256" key="5">
    <source>
        <dbReference type="ARBA" id="ARBA00022982"/>
    </source>
</evidence>
<evidence type="ECO:0000256" key="7">
    <source>
        <dbReference type="SAM" id="SignalP"/>
    </source>
</evidence>
<keyword evidence="10" id="KW-1185">Reference proteome</keyword>
<dbReference type="PANTHER" id="PTHR36118">
    <property type="entry name" value="ION-TRANSLOCATING OXIDOREDUCTASE COMPLEX SUBUNIT G"/>
    <property type="match status" value="1"/>
</dbReference>
<keyword evidence="6" id="KW-1133">Transmembrane helix</keyword>
<comment type="subunit">
    <text evidence="6">The complex is composed of six subunits: RnfA, RnfB, RnfC, RnfD, RnfE and RnfG.</text>
</comment>
<feature type="chain" id="PRO_5046848129" description="Ion-translocating oxidoreductase complex subunit G" evidence="7">
    <location>
        <begin position="21"/>
        <end position="214"/>
    </location>
</feature>
<dbReference type="SMART" id="SM00900">
    <property type="entry name" value="FMN_bind"/>
    <property type="match status" value="1"/>
</dbReference>
<evidence type="ECO:0000256" key="1">
    <source>
        <dbReference type="ARBA" id="ARBA00022448"/>
    </source>
</evidence>
<dbReference type="EMBL" id="BAABJZ010000004">
    <property type="protein sequence ID" value="GAA4873400.1"/>
    <property type="molecule type" value="Genomic_DNA"/>
</dbReference>
<keyword evidence="6" id="KW-0997">Cell inner membrane</keyword>
<evidence type="ECO:0000313" key="9">
    <source>
        <dbReference type="EMBL" id="GAA4873400.1"/>
    </source>
</evidence>
<comment type="similarity">
    <text evidence="6">Belongs to the RnfG family.</text>
</comment>
<comment type="cofactor">
    <cofactor evidence="6">
        <name>FMN</name>
        <dbReference type="ChEBI" id="CHEBI:58210"/>
    </cofactor>
</comment>
<dbReference type="Pfam" id="PF04205">
    <property type="entry name" value="FMN_bind"/>
    <property type="match status" value="1"/>
</dbReference>
<keyword evidence="1 6" id="KW-0813">Transport</keyword>
<dbReference type="HAMAP" id="MF_00479">
    <property type="entry name" value="RsxG_RnfG"/>
    <property type="match status" value="1"/>
</dbReference>
<dbReference type="PIRSF" id="PIRSF006091">
    <property type="entry name" value="E_trnsport_RnfG"/>
    <property type="match status" value="1"/>
</dbReference>
<keyword evidence="7" id="KW-0732">Signal</keyword>
<dbReference type="NCBIfam" id="TIGR01947">
    <property type="entry name" value="rnfG"/>
    <property type="match status" value="1"/>
</dbReference>
<evidence type="ECO:0000256" key="6">
    <source>
        <dbReference type="HAMAP-Rule" id="MF_00479"/>
    </source>
</evidence>
<dbReference type="Proteomes" id="UP001499988">
    <property type="component" value="Unassembled WGS sequence"/>
</dbReference>
<keyword evidence="6" id="KW-0812">Transmembrane</keyword>
<accession>A0ABP9ECW9</accession>
<keyword evidence="3 6" id="KW-0285">Flavoprotein</keyword>
<keyword evidence="5 6" id="KW-0249">Electron transport</keyword>
<protein>
    <recommendedName>
        <fullName evidence="6">Ion-translocating oxidoreductase complex subunit G</fullName>
        <ecNumber evidence="6">7.-.-.-</ecNumber>
    </recommendedName>
    <alternativeName>
        <fullName evidence="6">Rnf electron transport complex subunit G</fullName>
    </alternativeName>
</protein>
<evidence type="ECO:0000313" key="10">
    <source>
        <dbReference type="Proteomes" id="UP001499988"/>
    </source>
</evidence>
<name>A0ABP9ECW9_9GAMM</name>